<feature type="transmembrane region" description="Helical" evidence="1">
    <location>
        <begin position="288"/>
        <end position="312"/>
    </location>
</feature>
<keyword evidence="4" id="KW-1185">Reference proteome</keyword>
<dbReference type="Proteomes" id="UP000236655">
    <property type="component" value="Chromosome"/>
</dbReference>
<evidence type="ECO:0000256" key="1">
    <source>
        <dbReference type="SAM" id="Phobius"/>
    </source>
</evidence>
<dbReference type="GO" id="GO:0016020">
    <property type="term" value="C:membrane"/>
    <property type="evidence" value="ECO:0007669"/>
    <property type="project" value="InterPro"/>
</dbReference>
<evidence type="ECO:0000313" key="4">
    <source>
        <dbReference type="Proteomes" id="UP000236655"/>
    </source>
</evidence>
<protein>
    <submittedName>
        <fullName evidence="3">Uncharacterized protein</fullName>
    </submittedName>
</protein>
<dbReference type="Gene3D" id="2.70.170.10">
    <property type="entry name" value="Neurotransmitter-gated ion-channel ligand-binding domain"/>
    <property type="match status" value="1"/>
</dbReference>
<name>A0A2I7N379_9NEIS</name>
<dbReference type="OrthoDB" id="1492908at2"/>
<dbReference type="InterPro" id="IPR036734">
    <property type="entry name" value="Neur_chan_lig-bd_sf"/>
</dbReference>
<accession>A0A2I7N379</accession>
<feature type="signal peptide" evidence="2">
    <location>
        <begin position="1"/>
        <end position="20"/>
    </location>
</feature>
<feature type="chain" id="PRO_5014440297" evidence="2">
    <location>
        <begin position="21"/>
        <end position="314"/>
    </location>
</feature>
<feature type="transmembrane region" description="Helical" evidence="1">
    <location>
        <begin position="195"/>
        <end position="213"/>
    </location>
</feature>
<reference evidence="4" key="1">
    <citation type="submission" date="2017-11" db="EMBL/GenBank/DDBJ databases">
        <authorList>
            <person name="Chan K.G."/>
            <person name="Lee L.S."/>
        </authorList>
    </citation>
    <scope>NUCLEOTIDE SEQUENCE [LARGE SCALE GENOMIC DNA]</scope>
    <source>
        <strain evidence="4">DSM 100970</strain>
    </source>
</reference>
<dbReference type="GO" id="GO:0005230">
    <property type="term" value="F:extracellular ligand-gated monoatomic ion channel activity"/>
    <property type="evidence" value="ECO:0007669"/>
    <property type="project" value="InterPro"/>
</dbReference>
<dbReference type="EMBL" id="CP024847">
    <property type="protein sequence ID" value="AUR50902.1"/>
    <property type="molecule type" value="Genomic_DNA"/>
</dbReference>
<dbReference type="SUPFAM" id="SSF63712">
    <property type="entry name" value="Nicotinic receptor ligand binding domain-like"/>
    <property type="match status" value="1"/>
</dbReference>
<feature type="transmembrane region" description="Helical" evidence="1">
    <location>
        <begin position="220"/>
        <end position="237"/>
    </location>
</feature>
<evidence type="ECO:0000256" key="2">
    <source>
        <dbReference type="SAM" id="SignalP"/>
    </source>
</evidence>
<feature type="transmembrane region" description="Helical" evidence="1">
    <location>
        <begin position="257"/>
        <end position="276"/>
    </location>
</feature>
<gene>
    <name evidence="3" type="ORF">CUN60_00820</name>
</gene>
<proteinExistence type="predicted"/>
<keyword evidence="1" id="KW-0472">Membrane</keyword>
<dbReference type="AlphaFoldDB" id="A0A2I7N379"/>
<keyword evidence="1" id="KW-0812">Transmembrane</keyword>
<keyword evidence="1" id="KW-1133">Transmembrane helix</keyword>
<keyword evidence="2" id="KW-0732">Signal</keyword>
<evidence type="ECO:0000313" key="3">
    <source>
        <dbReference type="EMBL" id="AUR50902.1"/>
    </source>
</evidence>
<organism evidence="3 4">
    <name type="scientific">Aquella oligotrophica</name>
    <dbReference type="NCBI Taxonomy" id="2067065"/>
    <lineage>
        <taxon>Bacteria</taxon>
        <taxon>Pseudomonadati</taxon>
        <taxon>Pseudomonadota</taxon>
        <taxon>Betaproteobacteria</taxon>
        <taxon>Neisseriales</taxon>
        <taxon>Neisseriaceae</taxon>
        <taxon>Aquella</taxon>
    </lineage>
</organism>
<dbReference type="KEGG" id="nba:CUN60_00820"/>
<sequence length="314" mass="36349">MKLLKLVIFVLFLFPILAEAKPEIPETVTFGVYPMSIYELDQFNNSFGISFYAWWRTKDKNYKPDTSIEIVNARTYTHKFGGTGKTANGDYYTFVHYYAKIHYDWNLKYFPFGHQYLQVRLEDFEDTDHIVFDPDFKDSRLHSEFELPGWKILNMSVKKSTTTYDTNFGNADAPKGLFDRITMTIEIKREGMRVFISYFIGFFMAGFLAHILYLMNTFPFPARATIFAGGIFSFIGNKYTIDQKLPLTTDFTLADSIQAATFIVLFLSICISILTEQLNIPPQQKHKLSYTIGIISFICYISYIVVNTYIAVIS</sequence>
<dbReference type="RefSeq" id="WP_102950202.1">
    <property type="nucleotide sequence ID" value="NZ_CP024847.1"/>
</dbReference>